<dbReference type="Proteomes" id="UP000319783">
    <property type="component" value="Unassembled WGS sequence"/>
</dbReference>
<feature type="compositionally biased region" description="Basic and acidic residues" evidence="1">
    <location>
        <begin position="29"/>
        <end position="44"/>
    </location>
</feature>
<protein>
    <submittedName>
        <fullName evidence="2">Uncharacterized protein</fullName>
    </submittedName>
</protein>
<dbReference type="EMBL" id="SULG01000029">
    <property type="protein sequence ID" value="TLD42033.1"/>
    <property type="molecule type" value="Genomic_DNA"/>
</dbReference>
<name>A0A533QBD4_9BACT</name>
<evidence type="ECO:0000256" key="1">
    <source>
        <dbReference type="SAM" id="MobiDB-lite"/>
    </source>
</evidence>
<proteinExistence type="predicted"/>
<comment type="caution">
    <text evidence="2">The sequence shown here is derived from an EMBL/GenBank/DDBJ whole genome shotgun (WGS) entry which is preliminary data.</text>
</comment>
<evidence type="ECO:0000313" key="2">
    <source>
        <dbReference type="EMBL" id="TLD42033.1"/>
    </source>
</evidence>
<organism evidence="2 3">
    <name type="scientific">Candidatus Jettenia ecosi</name>
    <dbReference type="NCBI Taxonomy" id="2494326"/>
    <lineage>
        <taxon>Bacteria</taxon>
        <taxon>Pseudomonadati</taxon>
        <taxon>Planctomycetota</taxon>
        <taxon>Candidatus Brocadiia</taxon>
        <taxon>Candidatus Brocadiales</taxon>
        <taxon>Candidatus Brocadiaceae</taxon>
        <taxon>Candidatus Jettenia</taxon>
    </lineage>
</organism>
<feature type="region of interest" description="Disordered" evidence="1">
    <location>
        <begin position="1"/>
        <end position="44"/>
    </location>
</feature>
<accession>A0A533QBD4</accession>
<sequence>MFHKKGGIPLEKEQGVSMFPSNPPNPPLKKGERRISLEKGGKEE</sequence>
<gene>
    <name evidence="2" type="ORF">JETT_1675</name>
</gene>
<evidence type="ECO:0000313" key="3">
    <source>
        <dbReference type="Proteomes" id="UP000319783"/>
    </source>
</evidence>
<reference evidence="2 3" key="1">
    <citation type="submission" date="2019-04" db="EMBL/GenBank/DDBJ databases">
        <title>Genome of a novel bacterium Candidatus Jettenia ecosi reconstructed from metagenome of an anammox bioreactor.</title>
        <authorList>
            <person name="Mardanov A.V."/>
            <person name="Beletsky A.V."/>
            <person name="Ravin N.V."/>
            <person name="Botchkova E.A."/>
            <person name="Litti Y.V."/>
            <person name="Nozhevnikova A.N."/>
        </authorList>
    </citation>
    <scope>NUCLEOTIDE SEQUENCE [LARGE SCALE GENOMIC DNA]</scope>
    <source>
        <strain evidence="2">J2</strain>
    </source>
</reference>
<dbReference type="AlphaFoldDB" id="A0A533QBD4"/>